<dbReference type="KEGG" id="hae:halTADL_0341"/>
<feature type="transmembrane region" description="Helical" evidence="1">
    <location>
        <begin position="34"/>
        <end position="53"/>
    </location>
</feature>
<dbReference type="RefSeq" id="WP_089672195.1">
    <property type="nucleotide sequence ID" value="NZ_CP024845.1"/>
</dbReference>
<keyword evidence="1" id="KW-1133">Transmembrane helix</keyword>
<organism evidence="2 3">
    <name type="scientific">Halohasta litchfieldiae</name>
    <dbReference type="NCBI Taxonomy" id="1073996"/>
    <lineage>
        <taxon>Archaea</taxon>
        <taxon>Methanobacteriati</taxon>
        <taxon>Methanobacteriota</taxon>
        <taxon>Stenosarchaea group</taxon>
        <taxon>Halobacteria</taxon>
        <taxon>Halobacteriales</taxon>
        <taxon>Haloferacaceae</taxon>
        <taxon>Halohasta</taxon>
    </lineage>
</organism>
<sequence>MVDVPNQAGLGIGLIVIGTLLFIPGAGVSTSGPILASLVAASVLLTIGTYLFGTSEPGRSV</sequence>
<name>A0A1H6TYY6_9EURY</name>
<dbReference type="Pfam" id="PF26546">
    <property type="entry name" value="DUF8178"/>
    <property type="match status" value="1"/>
</dbReference>
<dbReference type="InterPro" id="IPR058491">
    <property type="entry name" value="DUF8178"/>
</dbReference>
<accession>A0A1H6TYY6</accession>
<dbReference type="EMBL" id="FNYR01000009">
    <property type="protein sequence ID" value="SEI84406.1"/>
    <property type="molecule type" value="Genomic_DNA"/>
</dbReference>
<dbReference type="GeneID" id="35001167"/>
<evidence type="ECO:0000313" key="3">
    <source>
        <dbReference type="Proteomes" id="UP000198888"/>
    </source>
</evidence>
<reference evidence="2 3" key="1">
    <citation type="submission" date="2016-10" db="EMBL/GenBank/DDBJ databases">
        <authorList>
            <person name="de Groot N.N."/>
        </authorList>
    </citation>
    <scope>NUCLEOTIDE SEQUENCE [LARGE SCALE GENOMIC DNA]</scope>
    <source>
        <strain evidence="2 3">DSM 22187</strain>
    </source>
</reference>
<dbReference type="AlphaFoldDB" id="A0A1H6TYY6"/>
<protein>
    <submittedName>
        <fullName evidence="2">Uncharacterized protein</fullName>
    </submittedName>
</protein>
<dbReference type="Proteomes" id="UP000198888">
    <property type="component" value="Unassembled WGS sequence"/>
</dbReference>
<accession>A0A2H4PYH9</accession>
<keyword evidence="1" id="KW-0472">Membrane</keyword>
<gene>
    <name evidence="2" type="ORF">SAMN05444271_10965</name>
</gene>
<evidence type="ECO:0000313" key="2">
    <source>
        <dbReference type="EMBL" id="SEI84406.1"/>
    </source>
</evidence>
<evidence type="ECO:0000256" key="1">
    <source>
        <dbReference type="SAM" id="Phobius"/>
    </source>
</evidence>
<keyword evidence="3" id="KW-1185">Reference proteome</keyword>
<proteinExistence type="predicted"/>
<feature type="transmembrane region" description="Helical" evidence="1">
    <location>
        <begin position="7"/>
        <end position="28"/>
    </location>
</feature>
<dbReference type="STRING" id="1073996.SAMN05444271_10965"/>
<keyword evidence="1" id="KW-0812">Transmembrane</keyword>